<dbReference type="PANTHER" id="PTHR44329">
    <property type="entry name" value="SERINE/THREONINE-PROTEIN KINASE TNNI3K-RELATED"/>
    <property type="match status" value="1"/>
</dbReference>
<gene>
    <name evidence="6" type="ORF">PMAYCL1PPCAC_19882</name>
</gene>
<dbReference type="SMART" id="SM00220">
    <property type="entry name" value="S_TKc"/>
    <property type="match status" value="1"/>
</dbReference>
<dbReference type="AlphaFoldDB" id="A0AAN5CTA7"/>
<name>A0AAN5CTA7_9BILA</name>
<comment type="caution">
    <text evidence="6">The sequence shown here is derived from an EMBL/GenBank/DDBJ whole genome shotgun (WGS) entry which is preliminary data.</text>
</comment>
<feature type="domain" description="Protein kinase" evidence="5">
    <location>
        <begin position="61"/>
        <end position="340"/>
    </location>
</feature>
<dbReference type="InterPro" id="IPR000719">
    <property type="entry name" value="Prot_kinase_dom"/>
</dbReference>
<dbReference type="GO" id="GO:0004674">
    <property type="term" value="F:protein serine/threonine kinase activity"/>
    <property type="evidence" value="ECO:0007669"/>
    <property type="project" value="TreeGrafter"/>
</dbReference>
<keyword evidence="4" id="KW-0067">ATP-binding</keyword>
<keyword evidence="7" id="KW-1185">Reference proteome</keyword>
<evidence type="ECO:0000256" key="2">
    <source>
        <dbReference type="ARBA" id="ARBA00022741"/>
    </source>
</evidence>
<proteinExistence type="predicted"/>
<dbReference type="PANTHER" id="PTHR44329:SF288">
    <property type="entry name" value="MITOGEN-ACTIVATED PROTEIN KINASE KINASE KINASE 20"/>
    <property type="match status" value="1"/>
</dbReference>
<keyword evidence="1" id="KW-0808">Transferase</keyword>
<keyword evidence="2" id="KW-0547">Nucleotide-binding</keyword>
<dbReference type="InterPro" id="IPR051681">
    <property type="entry name" value="Ser/Thr_Kinases-Pseudokinases"/>
</dbReference>
<evidence type="ECO:0000313" key="7">
    <source>
        <dbReference type="Proteomes" id="UP001328107"/>
    </source>
</evidence>
<evidence type="ECO:0000256" key="4">
    <source>
        <dbReference type="ARBA" id="ARBA00022840"/>
    </source>
</evidence>
<evidence type="ECO:0000256" key="3">
    <source>
        <dbReference type="ARBA" id="ARBA00022777"/>
    </source>
</evidence>
<dbReference type="InterPro" id="IPR011009">
    <property type="entry name" value="Kinase-like_dom_sf"/>
</dbReference>
<reference evidence="7" key="1">
    <citation type="submission" date="2022-10" db="EMBL/GenBank/DDBJ databases">
        <title>Genome assembly of Pristionchus species.</title>
        <authorList>
            <person name="Yoshida K."/>
            <person name="Sommer R.J."/>
        </authorList>
    </citation>
    <scope>NUCLEOTIDE SEQUENCE [LARGE SCALE GENOMIC DNA]</scope>
    <source>
        <strain evidence="7">RS5460</strain>
    </source>
</reference>
<protein>
    <recommendedName>
        <fullName evidence="5">Protein kinase domain-containing protein</fullName>
    </recommendedName>
</protein>
<dbReference type="Gene3D" id="1.10.510.10">
    <property type="entry name" value="Transferase(Phosphotransferase) domain 1"/>
    <property type="match status" value="1"/>
</dbReference>
<dbReference type="PROSITE" id="PS50011">
    <property type="entry name" value="PROTEIN_KINASE_DOM"/>
    <property type="match status" value="1"/>
</dbReference>
<evidence type="ECO:0000313" key="6">
    <source>
        <dbReference type="EMBL" id="GMR49687.1"/>
    </source>
</evidence>
<dbReference type="SUPFAM" id="SSF56112">
    <property type="entry name" value="Protein kinase-like (PK-like)"/>
    <property type="match status" value="1"/>
</dbReference>
<accession>A0AAN5CTA7</accession>
<dbReference type="EMBL" id="BTRK01000004">
    <property type="protein sequence ID" value="GMR49687.1"/>
    <property type="molecule type" value="Genomic_DNA"/>
</dbReference>
<dbReference type="GO" id="GO:0005524">
    <property type="term" value="F:ATP binding"/>
    <property type="evidence" value="ECO:0007669"/>
    <property type="project" value="UniProtKB-KW"/>
</dbReference>
<dbReference type="Pfam" id="PF00069">
    <property type="entry name" value="Pkinase"/>
    <property type="match status" value="1"/>
</dbReference>
<sequence length="379" mass="43191">MFRLKKVELARAGKTLHHHKRAEREKIRELLNDQQKEYVNFELCEKHPDSNVPDIDITMFSSTIKPISRGGEGTVFLLDLPGRLLKINEELVTVAAKKFEFSPRNNSAETVADVERRGHAEIVALHKLRHRNIVQMLGRGTLHGEKCLLLEFCPGSLDAVLKNIRDHKEFLPPTFLVPWIMDIALGLRYVHGKGRCHGDIKPANILLAHDKNTTFVAKLADFGLSQAPLLRDGSVSCHRGTARYMTPEQHNGERIDPMGVQRCDVWAYGIVIWEMITCLEPFAGVEDQIISSIIGAKNEYSHPALPSQSNLEQIINLLRRCWSSKSIDRQSFYEISSERLTSVSVDIQNAFPSKESWYEECRQWVEAESARTYRQPTIQ</sequence>
<dbReference type="Proteomes" id="UP001328107">
    <property type="component" value="Unassembled WGS sequence"/>
</dbReference>
<evidence type="ECO:0000256" key="1">
    <source>
        <dbReference type="ARBA" id="ARBA00022679"/>
    </source>
</evidence>
<keyword evidence="3" id="KW-0418">Kinase</keyword>
<organism evidence="6 7">
    <name type="scientific">Pristionchus mayeri</name>
    <dbReference type="NCBI Taxonomy" id="1317129"/>
    <lineage>
        <taxon>Eukaryota</taxon>
        <taxon>Metazoa</taxon>
        <taxon>Ecdysozoa</taxon>
        <taxon>Nematoda</taxon>
        <taxon>Chromadorea</taxon>
        <taxon>Rhabditida</taxon>
        <taxon>Rhabditina</taxon>
        <taxon>Diplogasteromorpha</taxon>
        <taxon>Diplogasteroidea</taxon>
        <taxon>Neodiplogasteridae</taxon>
        <taxon>Pristionchus</taxon>
    </lineage>
</organism>
<evidence type="ECO:0000259" key="5">
    <source>
        <dbReference type="PROSITE" id="PS50011"/>
    </source>
</evidence>